<dbReference type="CDD" id="cd00761">
    <property type="entry name" value="Glyco_tranf_GTA_type"/>
    <property type="match status" value="1"/>
</dbReference>
<comment type="caution">
    <text evidence="4">The sequence shown here is derived from an EMBL/GenBank/DDBJ whole genome shotgun (WGS) entry which is preliminary data.</text>
</comment>
<dbReference type="PANTHER" id="PTHR15046">
    <property type="entry name" value="GLYCO_TRANS_2-LIKE DOMAIN-CONTAINING PROTEIN"/>
    <property type="match status" value="1"/>
</dbReference>
<sequence>MHILIELQLLSPFSPLAYRSRRDGSQKLGPAHYVRSGVGVLVRDVRTGTGHNVAPAQSALPRECEIDKHSTEMLSSSGQSRALTDLPLLLMLEGTSRRLMPRRYTNPAIHDTAVSLSRAGVEAYLRTRARKREAETNLIPSSMDGAPDSLHQSSTQRYGRYASTRCWRQAAAAGEEERHVFFIGGQSGGKEALEPCSARLQHGPEAPSSPRTSPGPDRDAPGIRGSWSHGATLASPWEESGRRGGLIPVLCCQQEAEETDVVSVLGEKRVSHLPYPRCSTPEGDNLRAGDAEEDTSSFQLPCFIKMNRPTNIKMILGILFMSMFGLVLLYTNSGAIALPTTQKGLSVTFKNRPTLVSSRNCTCQPGSMLLKDYIPADKRASIFQRRKEELQKYKSRTSSELRKLLLAPPNSPLQYPIQGFTVPPLKSSLIPGLAVHAQEQSSYKVILKVGKGILSTDVSHFKDKVTVTGNKEAELTVESTNLSVLNDVLASILYQSKTYHVHTGDLAQFIFDNHQAVFPIVIKQPQVPVLFDMGTDINSQVTIAIKTFLRYDCLQVLLNSIRKFYPKITVIIADDSLKPQKIEGENIQQFIMPPAQGWFAGRNLAVSQVTTKYFLWADDDFVFNENTKIEKLVEIMEAVPELDVLGGSVEGNRFYFSLEYEEGGSEGGCLSRTSSGRFSELPGFPQCNFASGVVNFFLARTDSIQKSRFDPLLKRVAHSEWFMDGLGSLMVASCGHVSIGHQPKKSFGEYGKFRAPATADTNFKLQLHYFKNHLKCIKYG</sequence>
<dbReference type="Proteomes" id="UP001460270">
    <property type="component" value="Unassembled WGS sequence"/>
</dbReference>
<dbReference type="SUPFAM" id="SSF53448">
    <property type="entry name" value="Nucleotide-diphospho-sugar transferases"/>
    <property type="match status" value="1"/>
</dbReference>
<dbReference type="Gene3D" id="3.90.550.10">
    <property type="entry name" value="Spore Coat Polysaccharide Biosynthesis Protein SpsA, Chain A"/>
    <property type="match status" value="1"/>
</dbReference>
<evidence type="ECO:0000313" key="4">
    <source>
        <dbReference type="EMBL" id="KAK7940155.1"/>
    </source>
</evidence>
<dbReference type="GO" id="GO:0006047">
    <property type="term" value="P:UDP-N-acetylglucosamine metabolic process"/>
    <property type="evidence" value="ECO:0007669"/>
    <property type="project" value="TreeGrafter"/>
</dbReference>
<dbReference type="Pfam" id="PF00535">
    <property type="entry name" value="Glycos_transf_2"/>
    <property type="match status" value="1"/>
</dbReference>
<protein>
    <recommendedName>
        <fullName evidence="3">Glycosyltransferase 2-like domain-containing protein</fullName>
    </recommendedName>
</protein>
<dbReference type="PANTHER" id="PTHR15046:SF2">
    <property type="entry name" value="BETA-1,4 N-ACETYLGALACTOSAMINYLTRANSFERASE 2"/>
    <property type="match status" value="1"/>
</dbReference>
<keyword evidence="2" id="KW-1133">Transmembrane helix</keyword>
<evidence type="ECO:0000256" key="2">
    <source>
        <dbReference type="SAM" id="Phobius"/>
    </source>
</evidence>
<reference evidence="5" key="1">
    <citation type="submission" date="2024-04" db="EMBL/GenBank/DDBJ databases">
        <title>Salinicola lusitanus LLJ914,a marine bacterium isolated from the Okinawa Trough.</title>
        <authorList>
            <person name="Li J."/>
        </authorList>
    </citation>
    <scope>NUCLEOTIDE SEQUENCE [LARGE SCALE GENOMIC DNA]</scope>
</reference>
<dbReference type="GO" id="GO:0008376">
    <property type="term" value="F:acetylgalactosaminyltransferase activity"/>
    <property type="evidence" value="ECO:0007669"/>
    <property type="project" value="TreeGrafter"/>
</dbReference>
<dbReference type="AlphaFoldDB" id="A0AAW0PYC1"/>
<evidence type="ECO:0000313" key="5">
    <source>
        <dbReference type="Proteomes" id="UP001460270"/>
    </source>
</evidence>
<keyword evidence="2" id="KW-0812">Transmembrane</keyword>
<dbReference type="EMBL" id="JBBPFD010000002">
    <property type="protein sequence ID" value="KAK7940155.1"/>
    <property type="molecule type" value="Genomic_DNA"/>
</dbReference>
<gene>
    <name evidence="4" type="ORF">WMY93_003481</name>
</gene>
<accession>A0AAW0PYC1</accession>
<feature type="region of interest" description="Disordered" evidence="1">
    <location>
        <begin position="199"/>
        <end position="241"/>
    </location>
</feature>
<dbReference type="GO" id="GO:0019276">
    <property type="term" value="P:UDP-N-acetylgalactosamine metabolic process"/>
    <property type="evidence" value="ECO:0007669"/>
    <property type="project" value="TreeGrafter"/>
</dbReference>
<dbReference type="InterPro" id="IPR001173">
    <property type="entry name" value="Glyco_trans_2-like"/>
</dbReference>
<proteinExistence type="predicted"/>
<feature type="domain" description="Glycosyltransferase 2-like" evidence="3">
    <location>
        <begin position="542"/>
        <end position="649"/>
    </location>
</feature>
<dbReference type="InterPro" id="IPR029044">
    <property type="entry name" value="Nucleotide-diphossugar_trans"/>
</dbReference>
<organism evidence="4 5">
    <name type="scientific">Mugilogobius chulae</name>
    <name type="common">yellowstripe goby</name>
    <dbReference type="NCBI Taxonomy" id="88201"/>
    <lineage>
        <taxon>Eukaryota</taxon>
        <taxon>Metazoa</taxon>
        <taxon>Chordata</taxon>
        <taxon>Craniata</taxon>
        <taxon>Vertebrata</taxon>
        <taxon>Euteleostomi</taxon>
        <taxon>Actinopterygii</taxon>
        <taxon>Neopterygii</taxon>
        <taxon>Teleostei</taxon>
        <taxon>Neoteleostei</taxon>
        <taxon>Acanthomorphata</taxon>
        <taxon>Gobiaria</taxon>
        <taxon>Gobiiformes</taxon>
        <taxon>Gobioidei</taxon>
        <taxon>Gobiidae</taxon>
        <taxon>Gobionellinae</taxon>
        <taxon>Mugilogobius</taxon>
    </lineage>
</organism>
<evidence type="ECO:0000259" key="3">
    <source>
        <dbReference type="Pfam" id="PF00535"/>
    </source>
</evidence>
<name>A0AAW0PYC1_9GOBI</name>
<keyword evidence="2" id="KW-0472">Membrane</keyword>
<evidence type="ECO:0000256" key="1">
    <source>
        <dbReference type="SAM" id="MobiDB-lite"/>
    </source>
</evidence>
<keyword evidence="5" id="KW-1185">Reference proteome</keyword>
<feature type="transmembrane region" description="Helical" evidence="2">
    <location>
        <begin position="314"/>
        <end position="331"/>
    </location>
</feature>